<dbReference type="Proteomes" id="UP001230649">
    <property type="component" value="Unassembled WGS sequence"/>
</dbReference>
<dbReference type="EMBL" id="JASBWS010000071">
    <property type="protein sequence ID" value="KAJ9101017.1"/>
    <property type="molecule type" value="Genomic_DNA"/>
</dbReference>
<sequence>MSDSKTTIPVVGDKELASGVDAQAADRAAEESEKTGKIPQSEVDDLKDTIGGGETLDNEVGVTTRGAEQDAYAQEKQVDKLDL</sequence>
<evidence type="ECO:0000313" key="1">
    <source>
        <dbReference type="EMBL" id="KAJ9101017.1"/>
    </source>
</evidence>
<gene>
    <name evidence="1" type="ORF">QFC20_005301</name>
</gene>
<organism evidence="1 2">
    <name type="scientific">Naganishia adeliensis</name>
    <dbReference type="NCBI Taxonomy" id="92952"/>
    <lineage>
        <taxon>Eukaryota</taxon>
        <taxon>Fungi</taxon>
        <taxon>Dikarya</taxon>
        <taxon>Basidiomycota</taxon>
        <taxon>Agaricomycotina</taxon>
        <taxon>Tremellomycetes</taxon>
        <taxon>Filobasidiales</taxon>
        <taxon>Filobasidiaceae</taxon>
        <taxon>Naganishia</taxon>
    </lineage>
</organism>
<comment type="caution">
    <text evidence="1">The sequence shown here is derived from an EMBL/GenBank/DDBJ whole genome shotgun (WGS) entry which is preliminary data.</text>
</comment>
<proteinExistence type="predicted"/>
<evidence type="ECO:0000313" key="2">
    <source>
        <dbReference type="Proteomes" id="UP001230649"/>
    </source>
</evidence>
<protein>
    <submittedName>
        <fullName evidence="1">Uncharacterized protein</fullName>
    </submittedName>
</protein>
<accession>A0ACC2VP01</accession>
<reference evidence="1" key="1">
    <citation type="submission" date="2023-04" db="EMBL/GenBank/DDBJ databases">
        <title>Draft Genome sequencing of Naganishia species isolated from polar environments using Oxford Nanopore Technology.</title>
        <authorList>
            <person name="Leo P."/>
            <person name="Venkateswaran K."/>
        </authorList>
    </citation>
    <scope>NUCLEOTIDE SEQUENCE</scope>
    <source>
        <strain evidence="1">MNA-CCFEE 5262</strain>
    </source>
</reference>
<keyword evidence="2" id="KW-1185">Reference proteome</keyword>
<name>A0ACC2VP01_9TREE</name>